<keyword evidence="2" id="KW-0472">Membrane</keyword>
<name>R9NW92_PSEHS</name>
<dbReference type="HOGENOM" id="CLU_556828_0_0_1"/>
<feature type="region of interest" description="Disordered" evidence="1">
    <location>
        <begin position="162"/>
        <end position="201"/>
    </location>
</feature>
<evidence type="ECO:0000256" key="1">
    <source>
        <dbReference type="SAM" id="MobiDB-lite"/>
    </source>
</evidence>
<accession>R9NW92</accession>
<reference evidence="4" key="1">
    <citation type="journal article" date="2013" name="Genome Announc.">
        <title>Draft genome sequence of the basidiomycetous yeast-like fungus Pseudozyma hubeiensis SY62, which produces an abundant amount of the biosurfactant mannosylerythritol lipids.</title>
        <authorList>
            <person name="Konishi M."/>
            <person name="Hatada Y."/>
            <person name="Horiuchi J."/>
        </authorList>
    </citation>
    <scope>NUCLEOTIDE SEQUENCE [LARGE SCALE GENOMIC DNA]</scope>
    <source>
        <strain evidence="4">SY62</strain>
    </source>
</reference>
<dbReference type="STRING" id="1305764.R9NW92"/>
<keyword evidence="2" id="KW-1133">Transmembrane helix</keyword>
<dbReference type="Proteomes" id="UP000014071">
    <property type="component" value="Unassembled WGS sequence"/>
</dbReference>
<dbReference type="OrthoDB" id="10578469at2759"/>
<keyword evidence="2" id="KW-0812">Transmembrane</keyword>
<organism evidence="3 4">
    <name type="scientific">Pseudozyma hubeiensis (strain SY62)</name>
    <name type="common">Yeast</name>
    <dbReference type="NCBI Taxonomy" id="1305764"/>
    <lineage>
        <taxon>Eukaryota</taxon>
        <taxon>Fungi</taxon>
        <taxon>Dikarya</taxon>
        <taxon>Basidiomycota</taxon>
        <taxon>Ustilaginomycotina</taxon>
        <taxon>Ustilaginomycetes</taxon>
        <taxon>Ustilaginales</taxon>
        <taxon>Ustilaginaceae</taxon>
        <taxon>Pseudozyma</taxon>
    </lineage>
</organism>
<dbReference type="AlphaFoldDB" id="R9NW92"/>
<proteinExistence type="predicted"/>
<dbReference type="RefSeq" id="XP_012186333.1">
    <property type="nucleotide sequence ID" value="XM_012330943.1"/>
</dbReference>
<evidence type="ECO:0000313" key="4">
    <source>
        <dbReference type="Proteomes" id="UP000014071"/>
    </source>
</evidence>
<evidence type="ECO:0000256" key="2">
    <source>
        <dbReference type="SAM" id="Phobius"/>
    </source>
</evidence>
<protein>
    <submittedName>
        <fullName evidence="3">Uncharacterized protein</fullName>
    </submittedName>
</protein>
<feature type="transmembrane region" description="Helical" evidence="2">
    <location>
        <begin position="75"/>
        <end position="94"/>
    </location>
</feature>
<sequence>MQASRVCMTNYLLHWPSSHPEGLRILCDTSSCSPNRSSYDRKVYKRGSDCEAAMIDCHRLLPSSSSSPSSLSDMFCRRLLVLLVLVAGLLAATADAQPSRRDHSRRVSDCSNKLNRFGLRPARLFCVAYLNGRQPTTPSTTLTTTQTTTLAAATTTVPATVTSTETTTVSETTTTTLSTSTATTTTETITTTPTSTDSVTATETTTTTVTDVDAQRRRRSVLPTALNPVPPYHDGSPLEKRGALTSSQAASIFGSFVSSEITEACLLIVYGRTSNPTQKVTATVTATSTPAPLTTSSTTTQAVTDTKTDTSTETVTTTTATLTVTSTSVEQAPTVTVTTTVATDTVTSTTTVAPAPTVTSGVLKAVLDDGTIQYASTSTDFGSASRKLSLVSGADSASRVTLDLTASRLLLASDTTFKSSTVGSSSVYYFRMTQDGAYSPQNIITCSLASGTNQLSCTTSEGYTVLQSCGGQLSIGSINGCGTGVTLYLQ</sequence>
<keyword evidence="4" id="KW-1185">Reference proteome</keyword>
<dbReference type="GeneID" id="24105612"/>
<evidence type="ECO:0000313" key="3">
    <source>
        <dbReference type="EMBL" id="GAC92746.1"/>
    </source>
</evidence>
<gene>
    <name evidence="3" type="ORF">PHSY_000301</name>
</gene>
<dbReference type="EMBL" id="DF238768">
    <property type="protein sequence ID" value="GAC92746.1"/>
    <property type="molecule type" value="Genomic_DNA"/>
</dbReference>